<feature type="region of interest" description="Disordered" evidence="1">
    <location>
        <begin position="111"/>
        <end position="145"/>
    </location>
</feature>
<evidence type="ECO:0000313" key="4">
    <source>
        <dbReference type="EMBL" id="AWW31065.1"/>
    </source>
</evidence>
<dbReference type="OrthoDB" id="2079210at2"/>
<dbReference type="RefSeq" id="WP_112784442.1">
    <property type="nucleotide sequence ID" value="NZ_CP030041.1"/>
</dbReference>
<dbReference type="KEGG" id="est:DN752_13545"/>
<keyword evidence="2" id="KW-1133">Transmembrane helix</keyword>
<feature type="transmembrane region" description="Helical" evidence="2">
    <location>
        <begin position="457"/>
        <end position="479"/>
    </location>
</feature>
<evidence type="ECO:0000256" key="2">
    <source>
        <dbReference type="SAM" id="Phobius"/>
    </source>
</evidence>
<dbReference type="EMBL" id="CP030041">
    <property type="protein sequence ID" value="AWW31065.1"/>
    <property type="molecule type" value="Genomic_DNA"/>
</dbReference>
<evidence type="ECO:0000256" key="1">
    <source>
        <dbReference type="SAM" id="MobiDB-lite"/>
    </source>
</evidence>
<keyword evidence="3" id="KW-0732">Signal</keyword>
<dbReference type="PANTHER" id="PTHR40940:SF2">
    <property type="entry name" value="BATD"/>
    <property type="match status" value="1"/>
</dbReference>
<evidence type="ECO:0008006" key="6">
    <source>
        <dbReference type="Google" id="ProtNLM"/>
    </source>
</evidence>
<dbReference type="Pfam" id="PF13584">
    <property type="entry name" value="BatD"/>
    <property type="match status" value="1"/>
</dbReference>
<reference evidence="4 5" key="1">
    <citation type="submission" date="2018-06" db="EMBL/GenBank/DDBJ databases">
        <title>Echinicola strongylocentroti sp. nov., isolated from a sea urchin Strongylocentrotus intermedius.</title>
        <authorList>
            <person name="Bae S.S."/>
        </authorList>
    </citation>
    <scope>NUCLEOTIDE SEQUENCE [LARGE SCALE GENOMIC DNA]</scope>
    <source>
        <strain evidence="4 5">MEBiC08714</strain>
    </source>
</reference>
<dbReference type="InterPro" id="IPR025738">
    <property type="entry name" value="BatD"/>
</dbReference>
<name>A0A2Z4IJH8_9BACT</name>
<feature type="signal peptide" evidence="3">
    <location>
        <begin position="1"/>
        <end position="23"/>
    </location>
</feature>
<dbReference type="Proteomes" id="UP000248688">
    <property type="component" value="Chromosome"/>
</dbReference>
<evidence type="ECO:0000313" key="5">
    <source>
        <dbReference type="Proteomes" id="UP000248688"/>
    </source>
</evidence>
<keyword evidence="2" id="KW-0812">Transmembrane</keyword>
<evidence type="ECO:0000256" key="3">
    <source>
        <dbReference type="SAM" id="SignalP"/>
    </source>
</evidence>
<accession>A0A2Z4IJH8</accession>
<protein>
    <recommendedName>
        <fullName evidence="6">Protein BatD</fullName>
    </recommendedName>
</protein>
<organism evidence="4 5">
    <name type="scientific">Echinicola strongylocentroti</name>
    <dbReference type="NCBI Taxonomy" id="1795355"/>
    <lineage>
        <taxon>Bacteria</taxon>
        <taxon>Pseudomonadati</taxon>
        <taxon>Bacteroidota</taxon>
        <taxon>Cytophagia</taxon>
        <taxon>Cytophagales</taxon>
        <taxon>Cyclobacteriaceae</taxon>
        <taxon>Echinicola</taxon>
    </lineage>
</organism>
<sequence length="482" mass="55303">MKRTKFYFALVFIWTMVFSYAYAQEVKVALGPDEIGLNETFSVKITISNEKIKSYDQFPEIPGFQKQGVSQSSSMNVINGQVSSTNSIVQYYRPLKKGSFTLPDFTVQINGESVPSPGKTIKVTDSKQSQQRQRQRTDPFDDFFGGSERQEQEFIELDDEAFFAMSVNKDSIYMGEGFNVSLAFYMSEANQAPFDFHEPGKQLEQIVKKIKPTNAWEENFNITNIQPERVTIDGKNWTRFKVYESTFYPFNVGEVKLPSIDWEMIKYKVAKNPTFFGNNRQQDFKTFHAPGKAVYVKPLPPHPLKNEVSVGVYRIRENFETKKVETGEGVTYDFGITGEGNISTIKAPRKKNIQKLNTYDPNERQQINRGRGRVTGIKQFEYYITINEPGEVKLADHFEWIYFNTDKASYDTLRPNAVLDVVGESKINQAISGTRLGGIYDLIELEDNKLLNERFKYYFSAFINLLLAGAVILLVVLIIKKR</sequence>
<keyword evidence="2" id="KW-0472">Membrane</keyword>
<gene>
    <name evidence="4" type="ORF">DN752_13545</name>
</gene>
<keyword evidence="5" id="KW-1185">Reference proteome</keyword>
<dbReference type="PANTHER" id="PTHR40940">
    <property type="entry name" value="PROTEIN BATD-RELATED"/>
    <property type="match status" value="1"/>
</dbReference>
<feature type="chain" id="PRO_5016381521" description="Protein BatD" evidence="3">
    <location>
        <begin position="24"/>
        <end position="482"/>
    </location>
</feature>
<dbReference type="AlphaFoldDB" id="A0A2Z4IJH8"/>
<proteinExistence type="predicted"/>